<reference evidence="1" key="1">
    <citation type="submission" date="2018-05" db="EMBL/GenBank/DDBJ databases">
        <authorList>
            <person name="Lanie J.A."/>
            <person name="Ng W.-L."/>
            <person name="Kazmierczak K.M."/>
            <person name="Andrzejewski T.M."/>
            <person name="Davidsen T.M."/>
            <person name="Wayne K.J."/>
            <person name="Tettelin H."/>
            <person name="Glass J.I."/>
            <person name="Rusch D."/>
            <person name="Podicherti R."/>
            <person name="Tsui H.-C.T."/>
            <person name="Winkler M.E."/>
        </authorList>
    </citation>
    <scope>NUCLEOTIDE SEQUENCE</scope>
</reference>
<evidence type="ECO:0000313" key="1">
    <source>
        <dbReference type="EMBL" id="SVA51971.1"/>
    </source>
</evidence>
<organism evidence="1">
    <name type="scientific">marine metagenome</name>
    <dbReference type="NCBI Taxonomy" id="408172"/>
    <lineage>
        <taxon>unclassified sequences</taxon>
        <taxon>metagenomes</taxon>
        <taxon>ecological metagenomes</taxon>
    </lineage>
</organism>
<dbReference type="EMBL" id="UINC01011833">
    <property type="protein sequence ID" value="SVA51971.1"/>
    <property type="molecule type" value="Genomic_DNA"/>
</dbReference>
<name>A0A381WI45_9ZZZZ</name>
<sequence>METMEEKLKDPDMMKMRENARVIFETQKMIKLVE</sequence>
<dbReference type="AlphaFoldDB" id="A0A381WI45"/>
<proteinExistence type="predicted"/>
<gene>
    <name evidence="1" type="ORF">METZ01_LOCUS104825</name>
</gene>
<accession>A0A381WI45</accession>
<protein>
    <submittedName>
        <fullName evidence="1">Uncharacterized protein</fullName>
    </submittedName>
</protein>